<proteinExistence type="predicted"/>
<evidence type="ECO:0000313" key="1">
    <source>
        <dbReference type="EMBL" id="WWQ68054.1"/>
    </source>
</evidence>
<dbReference type="Proteomes" id="UP001432251">
    <property type="component" value="Chromosome"/>
</dbReference>
<gene>
    <name evidence="1" type="ORF">V2W30_35155</name>
</gene>
<reference evidence="1" key="1">
    <citation type="journal article" date="2025" name="Int. J. Syst. Evol. Microbiol.">
        <title>Streptomyces citrinus sp. nov., with yellow diffusible pigment.</title>
        <authorList>
            <person name="He Y."/>
            <person name="Yang E."/>
            <person name="Xu J."/>
            <person name="Sun Y."/>
            <person name="Sun L."/>
        </authorList>
    </citation>
    <scope>NUCLEOTIDE SEQUENCE</scope>
    <source>
        <strain evidence="1">Q6</strain>
    </source>
</reference>
<protein>
    <submittedName>
        <fullName evidence="1">Uncharacterized protein</fullName>
    </submittedName>
</protein>
<organism evidence="1 2">
    <name type="scientific">Streptomyces citrinus</name>
    <dbReference type="NCBI Taxonomy" id="3118173"/>
    <lineage>
        <taxon>Bacteria</taxon>
        <taxon>Bacillati</taxon>
        <taxon>Actinomycetota</taxon>
        <taxon>Actinomycetes</taxon>
        <taxon>Kitasatosporales</taxon>
        <taxon>Streptomycetaceae</taxon>
        <taxon>Streptomyces</taxon>
    </lineage>
</organism>
<name>A0ACD5ALI4_9ACTN</name>
<accession>A0ACD5ALI4</accession>
<evidence type="ECO:0000313" key="2">
    <source>
        <dbReference type="Proteomes" id="UP001432251"/>
    </source>
</evidence>
<sequence>MTRDGSVTVTGIGLVTPAGRDAPATWAAVRSGQATARRDPALRELPVSLSCRVDGVDELPRGGAAWRIWTRWPGWR</sequence>
<keyword evidence="2" id="KW-1185">Reference proteome</keyword>
<dbReference type="EMBL" id="CP146022">
    <property type="protein sequence ID" value="WWQ68054.1"/>
    <property type="molecule type" value="Genomic_DNA"/>
</dbReference>